<evidence type="ECO:0000313" key="2">
    <source>
        <dbReference type="Proteomes" id="UP001165960"/>
    </source>
</evidence>
<dbReference type="Proteomes" id="UP001165960">
    <property type="component" value="Unassembled WGS sequence"/>
</dbReference>
<name>A0ACC2SXD5_9FUNG</name>
<accession>A0ACC2SXD5</accession>
<sequence length="465" mass="51628">MAHLEMHEGKTLFLTGSTGFVGMAVLERLLRTSQIGHIYCLVRAAKGIPAAERLTHVFENPLFDSLRSTCPDFTTKVTPVEGDLSLPSLGLSSSSFTSTINTIIHCAASIEFTLPIKDAFEINTAGVMRILELAEACPNLDLIVHVSTAYVNCNQKTGTTIEEKIYPIQVGNPQCLIGQLPFLSQKELDCLEECVLKQYPNTYTFTKALTEHVLLSKRNKWDIAIVRPSIITPTLCNPIPGWTHGLAAAGGSVALIGMGLLDSLPAPPNGVVDFIPVDYVVSVIINAFTTPRAGINVYHATSSCLNPMRWEDFRIGVLEGWQRQPALQKKMFPIQLELIPDLEAHARHVAIVRQKKFLETAAKMDPLSASKVLSLARSYDKNHANFTYFEANEWMFTSKNAVALENNQTNVSSRTIAEMDWLEYMHLFTYGIRHYVLEKSRSVKEVKPTPSPGYQESSYANIIKL</sequence>
<proteinExistence type="predicted"/>
<keyword evidence="2" id="KW-1185">Reference proteome</keyword>
<evidence type="ECO:0000313" key="1">
    <source>
        <dbReference type="EMBL" id="KAJ9067059.1"/>
    </source>
</evidence>
<protein>
    <submittedName>
        <fullName evidence="1">Uncharacterized protein</fullName>
    </submittedName>
</protein>
<comment type="caution">
    <text evidence="1">The sequence shown here is derived from an EMBL/GenBank/DDBJ whole genome shotgun (WGS) entry which is preliminary data.</text>
</comment>
<reference evidence="1" key="1">
    <citation type="submission" date="2022-04" db="EMBL/GenBank/DDBJ databases">
        <title>Genome of the entomopathogenic fungus Entomophthora muscae.</title>
        <authorList>
            <person name="Elya C."/>
            <person name="Lovett B.R."/>
            <person name="Lee E."/>
            <person name="Macias A.M."/>
            <person name="Hajek A.E."/>
            <person name="De Bivort B.L."/>
            <person name="Kasson M.T."/>
            <person name="De Fine Licht H.H."/>
            <person name="Stajich J.E."/>
        </authorList>
    </citation>
    <scope>NUCLEOTIDE SEQUENCE</scope>
    <source>
        <strain evidence="1">Berkeley</strain>
    </source>
</reference>
<gene>
    <name evidence="1" type="ORF">DSO57_1003364</name>
</gene>
<organism evidence="1 2">
    <name type="scientific">Entomophthora muscae</name>
    <dbReference type="NCBI Taxonomy" id="34485"/>
    <lineage>
        <taxon>Eukaryota</taxon>
        <taxon>Fungi</taxon>
        <taxon>Fungi incertae sedis</taxon>
        <taxon>Zoopagomycota</taxon>
        <taxon>Entomophthoromycotina</taxon>
        <taxon>Entomophthoromycetes</taxon>
        <taxon>Entomophthorales</taxon>
        <taxon>Entomophthoraceae</taxon>
        <taxon>Entomophthora</taxon>
    </lineage>
</organism>
<dbReference type="EMBL" id="QTSX02004268">
    <property type="protein sequence ID" value="KAJ9067059.1"/>
    <property type="molecule type" value="Genomic_DNA"/>
</dbReference>